<evidence type="ECO:0000313" key="1">
    <source>
        <dbReference type="EMBL" id="OMJ28634.1"/>
    </source>
</evidence>
<gene>
    <name evidence="1" type="ORF">AYI69_g1878</name>
</gene>
<accession>A0A1R1YP16</accession>
<sequence length="192" mass="20932">MIVKAKSLKSVLSQTLTGDVILCAHDGVLLSEAHVPDFSLDLDSAPGISSLDALTPKLESKTIESSSQTADINGNIRRSPLTNYNSINDNDSSENLLSVDYSRIHDISPSKSTRDGSIESFDENDLVTSIGESIKSYLAVIATLWNRYERLNSFVGAYIDGEENPSGPQYENDLNTLTIESKTKFHDCNTGI</sequence>
<comment type="caution">
    <text evidence="1">The sequence shown here is derived from an EMBL/GenBank/DDBJ whole genome shotgun (WGS) entry which is preliminary data.</text>
</comment>
<name>A0A1R1YP16_9FUNG</name>
<protein>
    <submittedName>
        <fullName evidence="1">Uncharacterized protein</fullName>
    </submittedName>
</protein>
<dbReference type="AlphaFoldDB" id="A0A1R1YP16"/>
<proteinExistence type="predicted"/>
<organism evidence="1 2">
    <name type="scientific">Smittium culicis</name>
    <dbReference type="NCBI Taxonomy" id="133412"/>
    <lineage>
        <taxon>Eukaryota</taxon>
        <taxon>Fungi</taxon>
        <taxon>Fungi incertae sedis</taxon>
        <taxon>Zoopagomycota</taxon>
        <taxon>Kickxellomycotina</taxon>
        <taxon>Harpellomycetes</taxon>
        <taxon>Harpellales</taxon>
        <taxon>Legeriomycetaceae</taxon>
        <taxon>Smittium</taxon>
    </lineage>
</organism>
<reference evidence="2" key="1">
    <citation type="submission" date="2017-01" db="EMBL/GenBank/DDBJ databases">
        <authorList>
            <person name="Wang Y."/>
            <person name="White M."/>
            <person name="Kvist S."/>
            <person name="Moncalvo J.-M."/>
        </authorList>
    </citation>
    <scope>NUCLEOTIDE SEQUENCE [LARGE SCALE GENOMIC DNA]</scope>
    <source>
        <strain evidence="2">ID-206-W2</strain>
    </source>
</reference>
<dbReference type="OrthoDB" id="271745at2759"/>
<dbReference type="EMBL" id="LSSM01000521">
    <property type="protein sequence ID" value="OMJ28634.1"/>
    <property type="molecule type" value="Genomic_DNA"/>
</dbReference>
<dbReference type="Proteomes" id="UP000187429">
    <property type="component" value="Unassembled WGS sequence"/>
</dbReference>
<keyword evidence="2" id="KW-1185">Reference proteome</keyword>
<evidence type="ECO:0000313" key="2">
    <source>
        <dbReference type="Proteomes" id="UP000187429"/>
    </source>
</evidence>